<organism evidence="15 16">
    <name type="scientific">Phomopsis amygdali</name>
    <name type="common">Fusicoccum amygdali</name>
    <dbReference type="NCBI Taxonomy" id="1214568"/>
    <lineage>
        <taxon>Eukaryota</taxon>
        <taxon>Fungi</taxon>
        <taxon>Dikarya</taxon>
        <taxon>Ascomycota</taxon>
        <taxon>Pezizomycotina</taxon>
        <taxon>Sordariomycetes</taxon>
        <taxon>Sordariomycetidae</taxon>
        <taxon>Diaporthales</taxon>
        <taxon>Diaporthaceae</taxon>
        <taxon>Diaporthe</taxon>
    </lineage>
</organism>
<evidence type="ECO:0000256" key="5">
    <source>
        <dbReference type="ARBA" id="ARBA00022676"/>
    </source>
</evidence>
<keyword evidence="6" id="KW-0808">Transferase</keyword>
<protein>
    <recommendedName>
        <fullName evidence="4">N-acetylgalactosaminide beta-1,3-galactosyltransferase</fullName>
        <ecNumber evidence="4">2.4.1.122</ecNumber>
    </recommendedName>
</protein>
<dbReference type="EC" id="2.4.1.122" evidence="4"/>
<keyword evidence="10 13" id="KW-1133">Transmembrane helix</keyword>
<dbReference type="GO" id="GO:0016020">
    <property type="term" value="C:membrane"/>
    <property type="evidence" value="ECO:0007669"/>
    <property type="project" value="UniProtKB-SubCell"/>
</dbReference>
<evidence type="ECO:0000256" key="11">
    <source>
        <dbReference type="ARBA" id="ARBA00023136"/>
    </source>
</evidence>
<feature type="compositionally biased region" description="Polar residues" evidence="12">
    <location>
        <begin position="46"/>
        <end position="74"/>
    </location>
</feature>
<dbReference type="PANTHER" id="PTHR23033">
    <property type="entry name" value="BETA1,3-GALACTOSYLTRANSFERASE"/>
    <property type="match status" value="1"/>
</dbReference>
<feature type="compositionally biased region" description="Low complexity" evidence="12">
    <location>
        <begin position="75"/>
        <end position="89"/>
    </location>
</feature>
<keyword evidence="8" id="KW-0547">Nucleotide-binding</keyword>
<reference evidence="15" key="1">
    <citation type="submission" date="2023-06" db="EMBL/GenBank/DDBJ databases">
        <authorList>
            <person name="Noh H."/>
        </authorList>
    </citation>
    <scope>NUCLEOTIDE SEQUENCE</scope>
    <source>
        <strain evidence="15">DUCC20226</strain>
    </source>
</reference>
<dbReference type="GO" id="GO:0016263">
    <property type="term" value="F:glycoprotein-N-acetylgalactosamine 3-beta-galactosyltransferase activity"/>
    <property type="evidence" value="ECO:0007669"/>
    <property type="project" value="UniProtKB-EC"/>
</dbReference>
<feature type="transmembrane region" description="Helical" evidence="13">
    <location>
        <begin position="9"/>
        <end position="27"/>
    </location>
</feature>
<evidence type="ECO:0000259" key="14">
    <source>
        <dbReference type="Pfam" id="PF02434"/>
    </source>
</evidence>
<evidence type="ECO:0000256" key="7">
    <source>
        <dbReference type="ARBA" id="ARBA00022692"/>
    </source>
</evidence>
<comment type="pathway">
    <text evidence="2">Protein modification; protein glycosylation.</text>
</comment>
<evidence type="ECO:0000256" key="13">
    <source>
        <dbReference type="SAM" id="Phobius"/>
    </source>
</evidence>
<dbReference type="InterPro" id="IPR003378">
    <property type="entry name" value="Fringe-like_glycosylTrfase"/>
</dbReference>
<evidence type="ECO:0000256" key="10">
    <source>
        <dbReference type="ARBA" id="ARBA00022989"/>
    </source>
</evidence>
<keyword evidence="7 13" id="KW-0812">Transmembrane</keyword>
<proteinExistence type="inferred from homology"/>
<name>A0AAD9S405_PHOAM</name>
<dbReference type="AlphaFoldDB" id="A0AAD9S405"/>
<evidence type="ECO:0000256" key="8">
    <source>
        <dbReference type="ARBA" id="ARBA00022741"/>
    </source>
</evidence>
<keyword evidence="5" id="KW-0328">Glycosyltransferase</keyword>
<evidence type="ECO:0000313" key="16">
    <source>
        <dbReference type="Proteomes" id="UP001265746"/>
    </source>
</evidence>
<dbReference type="Pfam" id="PF02434">
    <property type="entry name" value="Fringe"/>
    <property type="match status" value="1"/>
</dbReference>
<evidence type="ECO:0000256" key="6">
    <source>
        <dbReference type="ARBA" id="ARBA00022679"/>
    </source>
</evidence>
<keyword evidence="9" id="KW-0735">Signal-anchor</keyword>
<comment type="caution">
    <text evidence="15">The sequence shown here is derived from an EMBL/GenBank/DDBJ whole genome shotgun (WGS) entry which is preliminary data.</text>
</comment>
<keyword evidence="11 13" id="KW-0472">Membrane</keyword>
<evidence type="ECO:0000256" key="9">
    <source>
        <dbReference type="ARBA" id="ARBA00022968"/>
    </source>
</evidence>
<evidence type="ECO:0000256" key="3">
    <source>
        <dbReference type="ARBA" id="ARBA00006462"/>
    </source>
</evidence>
<dbReference type="PANTHER" id="PTHR23033:SF47">
    <property type="entry name" value="APPLE DOMAIN-CONTAINING PROTEIN-RELATED"/>
    <property type="match status" value="1"/>
</dbReference>
<dbReference type="Proteomes" id="UP001265746">
    <property type="component" value="Unassembled WGS sequence"/>
</dbReference>
<keyword evidence="16" id="KW-1185">Reference proteome</keyword>
<comment type="subcellular location">
    <subcellularLocation>
        <location evidence="1">Membrane</location>
        <topology evidence="1">Single-pass type II membrane protein</topology>
    </subcellularLocation>
</comment>
<dbReference type="Gene3D" id="3.90.550.50">
    <property type="match status" value="1"/>
</dbReference>
<dbReference type="InterPro" id="IPR026050">
    <property type="entry name" value="C1GALT1/C1GALT1_chp1"/>
</dbReference>
<evidence type="ECO:0000256" key="2">
    <source>
        <dbReference type="ARBA" id="ARBA00004922"/>
    </source>
</evidence>
<accession>A0AAD9S405</accession>
<sequence length="497" mass="56448">MGVLYKDNRLVPAIIITAALWLFFILLDPVTLHHTQRTPPMVQVESEPTQQQPHWQPESESSQLETQRLPVTTPSSATQHASSSSSTSHHTQDGKLSPDDVLLIVKTGGTAMWKRLLAHLLTTLAPERIPLQNTVIYSDSADRIGAYKVIDILANTTAATLNSSEFDVYRSQASYAAHNVYLEAAGVDGDDWGPQGGWIVDKYKFVPLVQHAGENWPHAKWYIYMEDDTYLFLPSVLNYLSGFDHREPHWLGSYAAKSDVVFAQGGAGFALSRGAWEASFGKNGRMAEEYEQYTADHCCGDQVLGHALNKYGVKLGENRGDEVFRYGFNPLVHWTFAFEKWSWCLPLYSWHKVHARDVARYYELERSWDFSTPFRHGDFFTHMIAPELKTRAEWWDNMSDKFRVTSANAANPPMPEGLKKTVTWAEAWESVEACEAACQAWDECIQWSFVEDLCKMDDKAIMGKGYAPEMSQRKTALKTTNGWLKERIEKWDSHCDS</sequence>
<evidence type="ECO:0000313" key="15">
    <source>
        <dbReference type="EMBL" id="KAK2598698.1"/>
    </source>
</evidence>
<dbReference type="EMBL" id="JAUJFL010000008">
    <property type="protein sequence ID" value="KAK2598698.1"/>
    <property type="molecule type" value="Genomic_DNA"/>
</dbReference>
<evidence type="ECO:0000256" key="4">
    <source>
        <dbReference type="ARBA" id="ARBA00012557"/>
    </source>
</evidence>
<dbReference type="GO" id="GO:0000166">
    <property type="term" value="F:nucleotide binding"/>
    <property type="evidence" value="ECO:0007669"/>
    <property type="project" value="UniProtKB-KW"/>
</dbReference>
<feature type="region of interest" description="Disordered" evidence="12">
    <location>
        <begin position="40"/>
        <end position="95"/>
    </location>
</feature>
<evidence type="ECO:0000256" key="12">
    <source>
        <dbReference type="SAM" id="MobiDB-lite"/>
    </source>
</evidence>
<comment type="similarity">
    <text evidence="3">Belongs to the glycosyltransferase 31 family. Beta3-Gal-T subfamily.</text>
</comment>
<gene>
    <name evidence="15" type="ORF">N8I77_012090</name>
</gene>
<evidence type="ECO:0000256" key="1">
    <source>
        <dbReference type="ARBA" id="ARBA00004606"/>
    </source>
</evidence>
<feature type="domain" description="Fringe-like glycosyltransferase" evidence="14">
    <location>
        <begin position="219"/>
        <end position="291"/>
    </location>
</feature>